<dbReference type="Pfam" id="PF00795">
    <property type="entry name" value="CN_hydrolase"/>
    <property type="match status" value="1"/>
</dbReference>
<gene>
    <name evidence="3" type="ORF">D3880_14565</name>
</gene>
<dbReference type="PROSITE" id="PS50263">
    <property type="entry name" value="CN_HYDROLASE"/>
    <property type="match status" value="1"/>
</dbReference>
<dbReference type="OrthoDB" id="6930495at2"/>
<feature type="domain" description="CN hydrolase" evidence="2">
    <location>
        <begin position="114"/>
        <end position="376"/>
    </location>
</feature>
<evidence type="ECO:0000256" key="1">
    <source>
        <dbReference type="ARBA" id="ARBA00022801"/>
    </source>
</evidence>
<dbReference type="AlphaFoldDB" id="A0A385Z613"/>
<evidence type="ECO:0000313" key="4">
    <source>
        <dbReference type="Proteomes" id="UP000265560"/>
    </source>
</evidence>
<reference evidence="4" key="1">
    <citation type="submission" date="2018-09" db="EMBL/GenBank/DDBJ databases">
        <authorList>
            <person name="Zhu H."/>
        </authorList>
    </citation>
    <scope>NUCLEOTIDE SEQUENCE [LARGE SCALE GENOMIC DNA]</scope>
    <source>
        <strain evidence="4">K2W31S-8</strain>
    </source>
</reference>
<dbReference type="KEGG" id="pcav:D3880_14565"/>
<evidence type="ECO:0000313" key="3">
    <source>
        <dbReference type="EMBL" id="AYC33507.1"/>
    </source>
</evidence>
<dbReference type="InterPro" id="IPR050345">
    <property type="entry name" value="Aliph_Amidase/BUP"/>
</dbReference>
<evidence type="ECO:0000259" key="2">
    <source>
        <dbReference type="PROSITE" id="PS50263"/>
    </source>
</evidence>
<name>A0A385Z613_9PSED</name>
<dbReference type="GO" id="GO:0016811">
    <property type="term" value="F:hydrolase activity, acting on carbon-nitrogen (but not peptide) bonds, in linear amides"/>
    <property type="evidence" value="ECO:0007669"/>
    <property type="project" value="TreeGrafter"/>
</dbReference>
<dbReference type="EMBL" id="CP032419">
    <property type="protein sequence ID" value="AYC33507.1"/>
    <property type="molecule type" value="Genomic_DNA"/>
</dbReference>
<dbReference type="PANTHER" id="PTHR43674">
    <property type="entry name" value="NITRILASE C965.09-RELATED"/>
    <property type="match status" value="1"/>
</dbReference>
<dbReference type="PANTHER" id="PTHR43674:SF13">
    <property type="entry name" value="CN HYDROLASE DOMAIN-CONTAINING PROTEIN"/>
    <property type="match status" value="1"/>
</dbReference>
<dbReference type="Gene3D" id="3.60.110.10">
    <property type="entry name" value="Carbon-nitrogen hydrolase"/>
    <property type="match status" value="1"/>
</dbReference>
<keyword evidence="1 3" id="KW-0378">Hydrolase</keyword>
<organism evidence="3 4">
    <name type="scientific">Pseudomonas cavernae</name>
    <dbReference type="NCBI Taxonomy" id="2320867"/>
    <lineage>
        <taxon>Bacteria</taxon>
        <taxon>Pseudomonadati</taxon>
        <taxon>Pseudomonadota</taxon>
        <taxon>Gammaproteobacteria</taxon>
        <taxon>Pseudomonadales</taxon>
        <taxon>Pseudomonadaceae</taxon>
        <taxon>Pseudomonas</taxon>
    </lineage>
</organism>
<keyword evidence="4" id="KW-1185">Reference proteome</keyword>
<dbReference type="InterPro" id="IPR003010">
    <property type="entry name" value="C-N_Hydrolase"/>
</dbReference>
<dbReference type="CDD" id="cd07197">
    <property type="entry name" value="nitrilase"/>
    <property type="match status" value="1"/>
</dbReference>
<sequence length="376" mass="40323">MRKLLKVLVITLLLATLGSYALWTEMRPVGHYLSDLRSQVVLNQGQPGDRGNLLGIQPELFAGDYQSAERLRLKLHAYLDKARSEGLLNAKTVVVLPEHIGTWLVAVGEKPEVYQAATVSEAMTWMAVSNPLRLTRALLAAKGDDRLADALFRMKAKRMAQDYQQLFGGLAKRFAVTLVAGSIVLPEPRVESGQLRIGSGPLYNISLVFGADGAPLGQPQGKVFPIRDEQGFTAAARADALSVVETPAGRLGVLICADSWYPAGYAELARGGVELLAVPAFLTGNGNWSKPWGGYNGAPPPADVNLRPGELSEGEAWQRLAMAGRLPSSGAQAGITVFLRGQLWDMGSDGQSLVATPQQHQLAGDGPGARLINLWL</sequence>
<proteinExistence type="predicted"/>
<protein>
    <submittedName>
        <fullName evidence="3">Carbon-nitrogen hydrolase family protein</fullName>
    </submittedName>
</protein>
<accession>A0A385Z613</accession>
<dbReference type="RefSeq" id="WP_119894162.1">
    <property type="nucleotide sequence ID" value="NZ_CP032419.1"/>
</dbReference>
<dbReference type="InterPro" id="IPR036526">
    <property type="entry name" value="C-N_Hydrolase_sf"/>
</dbReference>
<dbReference type="SUPFAM" id="SSF56317">
    <property type="entry name" value="Carbon-nitrogen hydrolase"/>
    <property type="match status" value="1"/>
</dbReference>
<dbReference type="Proteomes" id="UP000265560">
    <property type="component" value="Chromosome"/>
</dbReference>